<dbReference type="InterPro" id="IPR014819">
    <property type="entry name" value="PriCT_2"/>
</dbReference>
<dbReference type="PANTHER" id="PTHR34985">
    <property type="entry name" value="SLR0554 PROTEIN"/>
    <property type="match status" value="1"/>
</dbReference>
<proteinExistence type="predicted"/>
<sequence>MKISKFKTLFDTKNPDNIAFAEFFDAVKNGEWEDIIHRIRLEADHDERQKLKQRYLPYVTISGTFSQRTNDGLEEHSGLLCIDFDKVANLPQTQQNIQNDPYTFACMVSASGNGLAAIVKIDPKKHADAFLALESYYYNKFALICDPACKDVSRPRYVTYDPNAYLNPNSQKFTAYLPKKAQPKLTTFIYSDSDFENVIAQIVDNNIDITGDYQQWRNLGFAIASAYKEAGQDYFVAISQFHAKYDYDIAVKQYGYCVKSRGQGISISTFFYYAKLAGLQIVSDRTRIIATAAKQAKRSRRDEASAINLLEQFDGIPAAESEPIVKQVFSQNIDTRDESDLPIVEQAELFLKTNYSFRRNVISRYIELNGLELTAKDFNSIYLQARKAVGDSLTFDLCDRLINSDMTPDYNPLTEFFQRHAYDYQEGLIQKLITCIRTDNSYDVGIYILKWLVGIVSAAHGKHSPLLLVLTGGQGSGKTEFFRRLLPPELRKYYAESKLDAGKDDELLMTQKLLIMDDEMGGKSKQEAKRLKELTSKQTFSLREPYGRNNVDLQRLAVLCGTTNDIQVLSDPTGNRRIIPINVLSINHELYNSIDKTALFAEAYQFYTRGFDWQLTKEEVQALNCGSSEFEEVFAEKELVIEYFERADEPGLPGLVDKTRRSISWIASWLYERSKHRIDKRKLKLAMEQLGYQYKAYKVGGQTLRGFEFKIKQNATS</sequence>
<dbReference type="PANTHER" id="PTHR34985:SF1">
    <property type="entry name" value="SLR0554 PROTEIN"/>
    <property type="match status" value="1"/>
</dbReference>
<dbReference type="Pfam" id="PF08800">
    <property type="entry name" value="BT4734-like_N"/>
    <property type="match status" value="1"/>
</dbReference>
<protein>
    <recommendedName>
        <fullName evidence="6">Virulence protein E</fullName>
    </recommendedName>
</protein>
<dbReference type="AlphaFoldDB" id="A0A5C8KD54"/>
<dbReference type="EMBL" id="VRTY01000003">
    <property type="protein sequence ID" value="TXK52358.1"/>
    <property type="molecule type" value="Genomic_DNA"/>
</dbReference>
<gene>
    <name evidence="4" type="ORF">FVR03_01190</name>
</gene>
<feature type="domain" description="Primase C-terminal 2" evidence="2">
    <location>
        <begin position="207"/>
        <end position="274"/>
    </location>
</feature>
<organism evidence="4 5">
    <name type="scientific">Pontibacter qinzhouensis</name>
    <dbReference type="NCBI Taxonomy" id="2603253"/>
    <lineage>
        <taxon>Bacteria</taxon>
        <taxon>Pseudomonadati</taxon>
        <taxon>Bacteroidota</taxon>
        <taxon>Cytophagia</taxon>
        <taxon>Cytophagales</taxon>
        <taxon>Hymenobacteraceae</taxon>
        <taxon>Pontibacter</taxon>
    </lineage>
</organism>
<dbReference type="Pfam" id="PF08707">
    <property type="entry name" value="PriCT_2"/>
    <property type="match status" value="1"/>
</dbReference>
<dbReference type="Pfam" id="PF05272">
    <property type="entry name" value="VapE-like_dom"/>
    <property type="match status" value="1"/>
</dbReference>
<evidence type="ECO:0000313" key="4">
    <source>
        <dbReference type="EMBL" id="TXK52358.1"/>
    </source>
</evidence>
<dbReference type="GO" id="GO:0016817">
    <property type="term" value="F:hydrolase activity, acting on acid anhydrides"/>
    <property type="evidence" value="ECO:0007669"/>
    <property type="project" value="InterPro"/>
</dbReference>
<feature type="domain" description="Virulence-associated protein E-like" evidence="1">
    <location>
        <begin position="422"/>
        <end position="625"/>
    </location>
</feature>
<evidence type="ECO:0008006" key="6">
    <source>
        <dbReference type="Google" id="ProtNLM"/>
    </source>
</evidence>
<dbReference type="RefSeq" id="WP_147919930.1">
    <property type="nucleotide sequence ID" value="NZ_VRTY01000003.1"/>
</dbReference>
<dbReference type="Proteomes" id="UP000321926">
    <property type="component" value="Unassembled WGS sequence"/>
</dbReference>
<dbReference type="InterPro" id="IPR007936">
    <property type="entry name" value="VapE-like_dom"/>
</dbReference>
<dbReference type="OrthoDB" id="9801888at2"/>
<evidence type="ECO:0000259" key="1">
    <source>
        <dbReference type="Pfam" id="PF05272"/>
    </source>
</evidence>
<dbReference type="InterPro" id="IPR014907">
    <property type="entry name" value="BT4734-like_N"/>
</dbReference>
<reference evidence="4 5" key="1">
    <citation type="submission" date="2019-08" db="EMBL/GenBank/DDBJ databases">
        <authorList>
            <person name="Shi S."/>
        </authorList>
    </citation>
    <scope>NUCLEOTIDE SEQUENCE [LARGE SCALE GENOMIC DNA]</scope>
    <source>
        <strain evidence="4 5">GY10130</strain>
    </source>
</reference>
<feature type="domain" description="BT4734-like N-terminal" evidence="3">
    <location>
        <begin position="54"/>
        <end position="165"/>
    </location>
</feature>
<evidence type="ECO:0000259" key="2">
    <source>
        <dbReference type="Pfam" id="PF08707"/>
    </source>
</evidence>
<name>A0A5C8KD54_9BACT</name>
<accession>A0A5C8KD54</accession>
<keyword evidence="5" id="KW-1185">Reference proteome</keyword>
<evidence type="ECO:0000313" key="5">
    <source>
        <dbReference type="Proteomes" id="UP000321926"/>
    </source>
</evidence>
<evidence type="ECO:0000259" key="3">
    <source>
        <dbReference type="Pfam" id="PF08800"/>
    </source>
</evidence>
<comment type="caution">
    <text evidence="4">The sequence shown here is derived from an EMBL/GenBank/DDBJ whole genome shotgun (WGS) entry which is preliminary data.</text>
</comment>